<dbReference type="STRING" id="1798183.GA0061080_103411"/>
<accession>A0A1C4CBB2</accession>
<dbReference type="EMBL" id="FMBA01000034">
    <property type="protein sequence ID" value="SCC16437.1"/>
    <property type="molecule type" value="Genomic_DNA"/>
</dbReference>
<name>A0A1C4CBB2_9GAMM</name>
<evidence type="ECO:0000313" key="3">
    <source>
        <dbReference type="Proteomes" id="UP000199698"/>
    </source>
</evidence>
<dbReference type="Proteomes" id="UP000199698">
    <property type="component" value="Unassembled WGS sequence"/>
</dbReference>
<evidence type="ECO:0000313" key="2">
    <source>
        <dbReference type="EMBL" id="SCC16437.1"/>
    </source>
</evidence>
<proteinExistence type="predicted"/>
<dbReference type="AlphaFoldDB" id="A0A1C4CBB2"/>
<keyword evidence="3" id="KW-1185">Reference proteome</keyword>
<sequence length="67" mass="7832">MKFKLERIFKRLLIGLLFLLSINSGFAIICASYVRSLKKDIHRSKIDELNKKLAQKNSNIKIIDRDL</sequence>
<gene>
    <name evidence="2" type="ORF">GA0061080_103411</name>
</gene>
<reference evidence="3" key="1">
    <citation type="submission" date="2016-08" db="EMBL/GenBank/DDBJ databases">
        <authorList>
            <person name="Varghese N."/>
            <person name="Submissions Spin"/>
        </authorList>
    </citation>
    <scope>NUCLEOTIDE SEQUENCE [LARGE SCALE GENOMIC DNA]</scope>
    <source>
        <strain evidence="3">R-53144</strain>
    </source>
</reference>
<organism evidence="2 3">
    <name type="scientific">Gilliamella intestini</name>
    <dbReference type="NCBI Taxonomy" id="1798183"/>
    <lineage>
        <taxon>Bacteria</taxon>
        <taxon>Pseudomonadati</taxon>
        <taxon>Pseudomonadota</taxon>
        <taxon>Gammaproteobacteria</taxon>
        <taxon>Orbales</taxon>
        <taxon>Orbaceae</taxon>
        <taxon>Gilliamella</taxon>
    </lineage>
</organism>
<protein>
    <submittedName>
        <fullName evidence="2">Uncharacterized protein</fullName>
    </submittedName>
</protein>
<feature type="coiled-coil region" evidence="1">
    <location>
        <begin position="39"/>
        <end position="66"/>
    </location>
</feature>
<evidence type="ECO:0000256" key="1">
    <source>
        <dbReference type="SAM" id="Coils"/>
    </source>
</evidence>
<keyword evidence="1" id="KW-0175">Coiled coil</keyword>